<keyword evidence="7" id="KW-0653">Protein transport</keyword>
<dbReference type="InterPro" id="IPR003593">
    <property type="entry name" value="AAA+_ATPase"/>
</dbReference>
<evidence type="ECO:0000259" key="12">
    <source>
        <dbReference type="PROSITE" id="PS50893"/>
    </source>
</evidence>
<feature type="domain" description="ABC transmembrane type-1" evidence="13">
    <location>
        <begin position="178"/>
        <end position="457"/>
    </location>
</feature>
<feature type="domain" description="ABC transporter" evidence="12">
    <location>
        <begin position="491"/>
        <end position="729"/>
    </location>
</feature>
<dbReference type="GO" id="GO:0005524">
    <property type="term" value="F:ATP binding"/>
    <property type="evidence" value="ECO:0007669"/>
    <property type="project" value="UniProtKB-KW"/>
</dbReference>
<keyword evidence="10" id="KW-0080">Bacteriocin transport</keyword>
<keyword evidence="9 11" id="KW-0472">Membrane</keyword>
<dbReference type="Gene3D" id="3.90.70.10">
    <property type="entry name" value="Cysteine proteinases"/>
    <property type="match status" value="1"/>
</dbReference>
<evidence type="ECO:0000259" key="13">
    <source>
        <dbReference type="PROSITE" id="PS50929"/>
    </source>
</evidence>
<feature type="transmembrane region" description="Helical" evidence="11">
    <location>
        <begin position="212"/>
        <end position="238"/>
    </location>
</feature>
<name>A0A5J4J4S2_9FLAO</name>
<proteinExistence type="predicted"/>
<dbReference type="Proteomes" id="UP000326509">
    <property type="component" value="Unassembled WGS sequence"/>
</dbReference>
<dbReference type="SMART" id="SM00382">
    <property type="entry name" value="AAA"/>
    <property type="match status" value="1"/>
</dbReference>
<evidence type="ECO:0000313" key="16">
    <source>
        <dbReference type="Proteomes" id="UP000326509"/>
    </source>
</evidence>
<accession>A0A5J4J4S2</accession>
<dbReference type="EMBL" id="BKCG01000003">
    <property type="protein sequence ID" value="GER59487.1"/>
    <property type="molecule type" value="Genomic_DNA"/>
</dbReference>
<dbReference type="InterPro" id="IPR011527">
    <property type="entry name" value="ABC1_TM_dom"/>
</dbReference>
<comment type="caution">
    <text evidence="15">The sequence shown here is derived from an EMBL/GenBank/DDBJ whole genome shotgun (WGS) entry which is preliminary data.</text>
</comment>
<organism evidence="15 16">
    <name type="scientific">Patiriisocius marinus</name>
    <dbReference type="NCBI Taxonomy" id="1397112"/>
    <lineage>
        <taxon>Bacteria</taxon>
        <taxon>Pseudomonadati</taxon>
        <taxon>Bacteroidota</taxon>
        <taxon>Flavobacteriia</taxon>
        <taxon>Flavobacteriales</taxon>
        <taxon>Flavobacteriaceae</taxon>
        <taxon>Patiriisocius</taxon>
    </lineage>
</organism>
<dbReference type="RefSeq" id="WP_151673829.1">
    <property type="nucleotide sequence ID" value="NZ_BKCG01000003.1"/>
</dbReference>
<gene>
    <name evidence="15" type="ORF">ULMA_15950</name>
</gene>
<dbReference type="GO" id="GO:0043213">
    <property type="term" value="P:bacteriocin transport"/>
    <property type="evidence" value="ECO:0007669"/>
    <property type="project" value="UniProtKB-KW"/>
</dbReference>
<dbReference type="SUPFAM" id="SSF90123">
    <property type="entry name" value="ABC transporter transmembrane region"/>
    <property type="match status" value="1"/>
</dbReference>
<keyword evidence="2" id="KW-0813">Transport</keyword>
<dbReference type="Pfam" id="PF03412">
    <property type="entry name" value="Peptidase_C39"/>
    <property type="match status" value="1"/>
</dbReference>
<evidence type="ECO:0000256" key="3">
    <source>
        <dbReference type="ARBA" id="ARBA00022475"/>
    </source>
</evidence>
<keyword evidence="16" id="KW-1185">Reference proteome</keyword>
<evidence type="ECO:0000256" key="8">
    <source>
        <dbReference type="ARBA" id="ARBA00022989"/>
    </source>
</evidence>
<dbReference type="Pfam" id="PF00005">
    <property type="entry name" value="ABC_tran"/>
    <property type="match status" value="1"/>
</dbReference>
<dbReference type="FunFam" id="3.40.50.300:FF:000299">
    <property type="entry name" value="ABC transporter ATP-binding protein/permease"/>
    <property type="match status" value="1"/>
</dbReference>
<evidence type="ECO:0000256" key="10">
    <source>
        <dbReference type="ARBA" id="ARBA00043264"/>
    </source>
</evidence>
<protein>
    <submittedName>
        <fullName evidence="15">ABC transporter ATP-binding protein</fullName>
    </submittedName>
</protein>
<dbReference type="PANTHER" id="PTHR24221:SF654">
    <property type="entry name" value="ATP-BINDING CASSETTE SUB-FAMILY B MEMBER 6"/>
    <property type="match status" value="1"/>
</dbReference>
<dbReference type="InterPro" id="IPR039421">
    <property type="entry name" value="Type_1_exporter"/>
</dbReference>
<evidence type="ECO:0000313" key="15">
    <source>
        <dbReference type="EMBL" id="GER59487.1"/>
    </source>
</evidence>
<dbReference type="CDD" id="cd02418">
    <property type="entry name" value="Peptidase_C39B"/>
    <property type="match status" value="1"/>
</dbReference>
<feature type="transmembrane region" description="Helical" evidence="11">
    <location>
        <begin position="314"/>
        <end position="333"/>
    </location>
</feature>
<dbReference type="Gene3D" id="1.20.1560.10">
    <property type="entry name" value="ABC transporter type 1, transmembrane domain"/>
    <property type="match status" value="1"/>
</dbReference>
<evidence type="ECO:0000256" key="4">
    <source>
        <dbReference type="ARBA" id="ARBA00022692"/>
    </source>
</evidence>
<dbReference type="PROSITE" id="PS50893">
    <property type="entry name" value="ABC_TRANSPORTER_2"/>
    <property type="match status" value="1"/>
</dbReference>
<dbReference type="InterPro" id="IPR017871">
    <property type="entry name" value="ABC_transporter-like_CS"/>
</dbReference>
<keyword evidence="6 15" id="KW-0067">ATP-binding</keyword>
<feature type="transmembrane region" description="Helical" evidence="11">
    <location>
        <begin position="285"/>
        <end position="308"/>
    </location>
</feature>
<dbReference type="Gene3D" id="3.40.50.300">
    <property type="entry name" value="P-loop containing nucleotide triphosphate hydrolases"/>
    <property type="match status" value="1"/>
</dbReference>
<evidence type="ECO:0000256" key="2">
    <source>
        <dbReference type="ARBA" id="ARBA00022448"/>
    </source>
</evidence>
<dbReference type="GO" id="GO:0140359">
    <property type="term" value="F:ABC-type transporter activity"/>
    <property type="evidence" value="ECO:0007669"/>
    <property type="project" value="InterPro"/>
</dbReference>
<dbReference type="GO" id="GO:0008233">
    <property type="term" value="F:peptidase activity"/>
    <property type="evidence" value="ECO:0007669"/>
    <property type="project" value="InterPro"/>
</dbReference>
<sequence length="735" mass="83970">MAAQSLKNKNFPFYKQFDNRDCGPTCLRMIAKYHGKRFSRDYLREKAGITRLGVTMAGIADAAEAIGMRTLGMRITLESLVKEAPTPFIIPWRQRHMVVVYKTTKNRVYIADPAQGLLDYPLDEFFKAWTSATDENGFVLFLEPSPEFYKQEENTNDKKGFSFLIPYLKPYKKIFFQLFIGFLVATIIQFIFPFLMQSVVDIGVVNQDIPFIYLILIAQLALFISQTLVTIFRQWLLLHITSRFNIKMLSDFLMKMLKLPVPFFDTRNTGDYLERINDHNRIQNFVANNALSMIYSVLLFLVFNAVLIFYDLQIFLVFITGAIGYVAWTLFFLKKRAELDFKRFDENSQSQSSLVQIINGVKEIKTNNSQRKHRWKWEGIQISLFKTSISSLKLAQYQSIGSNFINELKNIIITFISATAVVNGDITLGIMLSVQYIVGQLNLPLSSFIGFIQSWQDAKLSLERLWQIHSKENEDSQVDNKSQFIPENANLEIKDLFFRYGSKRDKMVLKNINCSIPKGKTTAIVGASGSGKTTLLKLLLKFYEPTEGIINIGTQALNHIQNDFWRAQCGAVMQDVFIFNDSIANNIAESEQNEVIDAEKLRQAISIANIDEFVDRLPNGLNTEIGTNGIRLSGGQQQRIMIARAVYKNPEYIFFDEATSSLDANNEKAIMEKLAEFLKNRTAIIVAHRLSTVRNADNIIVLENGQIVEEGTHEQLTALKGDYYELVKNQLELGN</sequence>
<dbReference type="SUPFAM" id="SSF52540">
    <property type="entry name" value="P-loop containing nucleoside triphosphate hydrolases"/>
    <property type="match status" value="1"/>
</dbReference>
<keyword evidence="4 11" id="KW-0812">Transmembrane</keyword>
<keyword evidence="8 11" id="KW-1133">Transmembrane helix</keyword>
<dbReference type="PROSITE" id="PS50990">
    <property type="entry name" value="PEPTIDASE_C39"/>
    <property type="match status" value="1"/>
</dbReference>
<evidence type="ECO:0000259" key="14">
    <source>
        <dbReference type="PROSITE" id="PS50990"/>
    </source>
</evidence>
<feature type="domain" description="Peptidase C39" evidence="14">
    <location>
        <begin position="16"/>
        <end position="136"/>
    </location>
</feature>
<evidence type="ECO:0000256" key="6">
    <source>
        <dbReference type="ARBA" id="ARBA00022840"/>
    </source>
</evidence>
<dbReference type="Pfam" id="PF00664">
    <property type="entry name" value="ABC_membrane"/>
    <property type="match status" value="1"/>
</dbReference>
<dbReference type="AlphaFoldDB" id="A0A5J4J4S2"/>
<dbReference type="GO" id="GO:0005886">
    <property type="term" value="C:plasma membrane"/>
    <property type="evidence" value="ECO:0007669"/>
    <property type="project" value="UniProtKB-SubCell"/>
</dbReference>
<keyword evidence="3" id="KW-1003">Cell membrane</keyword>
<keyword evidence="5" id="KW-0547">Nucleotide-binding</keyword>
<dbReference type="PROSITE" id="PS50929">
    <property type="entry name" value="ABC_TM1F"/>
    <property type="match status" value="1"/>
</dbReference>
<evidence type="ECO:0000256" key="1">
    <source>
        <dbReference type="ARBA" id="ARBA00004651"/>
    </source>
</evidence>
<evidence type="ECO:0000256" key="5">
    <source>
        <dbReference type="ARBA" id="ARBA00022741"/>
    </source>
</evidence>
<dbReference type="GO" id="GO:0006508">
    <property type="term" value="P:proteolysis"/>
    <property type="evidence" value="ECO:0007669"/>
    <property type="project" value="InterPro"/>
</dbReference>
<dbReference type="InterPro" id="IPR036640">
    <property type="entry name" value="ABC1_TM_sf"/>
</dbReference>
<dbReference type="InterPro" id="IPR027417">
    <property type="entry name" value="P-loop_NTPase"/>
</dbReference>
<reference evidence="15 16" key="1">
    <citation type="submission" date="2019-08" db="EMBL/GenBank/DDBJ databases">
        <title>Draft genome sequence of Ulvibacter marinus type strain NBRC 109484.</title>
        <authorList>
            <person name="Kawano K."/>
            <person name="Ushijima N."/>
            <person name="Kihara M."/>
            <person name="Itoh H."/>
        </authorList>
    </citation>
    <scope>NUCLEOTIDE SEQUENCE [LARGE SCALE GENOMIC DNA]</scope>
    <source>
        <strain evidence="15 16">NBRC 109484</strain>
    </source>
</reference>
<dbReference type="CDD" id="cd18571">
    <property type="entry name" value="ABC_6TM_peptidase_like"/>
    <property type="match status" value="1"/>
</dbReference>
<dbReference type="GO" id="GO:0015031">
    <property type="term" value="P:protein transport"/>
    <property type="evidence" value="ECO:0007669"/>
    <property type="project" value="UniProtKB-KW"/>
</dbReference>
<comment type="subcellular location">
    <subcellularLocation>
        <location evidence="1">Cell membrane</location>
        <topology evidence="1">Multi-pass membrane protein</topology>
    </subcellularLocation>
</comment>
<dbReference type="PROSITE" id="PS00211">
    <property type="entry name" value="ABC_TRANSPORTER_1"/>
    <property type="match status" value="1"/>
</dbReference>
<feature type="transmembrane region" description="Helical" evidence="11">
    <location>
        <begin position="174"/>
        <end position="192"/>
    </location>
</feature>
<dbReference type="InterPro" id="IPR005074">
    <property type="entry name" value="Peptidase_C39"/>
</dbReference>
<dbReference type="GO" id="GO:0016887">
    <property type="term" value="F:ATP hydrolysis activity"/>
    <property type="evidence" value="ECO:0007669"/>
    <property type="project" value="InterPro"/>
</dbReference>
<dbReference type="InterPro" id="IPR003439">
    <property type="entry name" value="ABC_transporter-like_ATP-bd"/>
</dbReference>
<evidence type="ECO:0000256" key="11">
    <source>
        <dbReference type="SAM" id="Phobius"/>
    </source>
</evidence>
<evidence type="ECO:0000256" key="7">
    <source>
        <dbReference type="ARBA" id="ARBA00022927"/>
    </source>
</evidence>
<dbReference type="PANTHER" id="PTHR24221">
    <property type="entry name" value="ATP-BINDING CASSETTE SUB-FAMILY B"/>
    <property type="match status" value="1"/>
</dbReference>
<evidence type="ECO:0000256" key="9">
    <source>
        <dbReference type="ARBA" id="ARBA00023136"/>
    </source>
</evidence>
<dbReference type="OrthoDB" id="9760358at2"/>
<dbReference type="GO" id="GO:0034040">
    <property type="term" value="F:ATPase-coupled lipid transmembrane transporter activity"/>
    <property type="evidence" value="ECO:0007669"/>
    <property type="project" value="TreeGrafter"/>
</dbReference>